<reference evidence="1" key="1">
    <citation type="submission" date="2021-05" db="EMBL/GenBank/DDBJ databases">
        <title>Energy efficiency and biological interactions define the core microbiome of deep oligotrophic groundwater.</title>
        <authorList>
            <person name="Mehrshad M."/>
            <person name="Lopez-Fernandez M."/>
            <person name="Bell E."/>
            <person name="Bernier-Latmani R."/>
            <person name="Bertilsson S."/>
            <person name="Dopson M."/>
        </authorList>
    </citation>
    <scope>NUCLEOTIDE SEQUENCE</scope>
    <source>
        <strain evidence="1">Modern_marine.mb.64</strain>
    </source>
</reference>
<name>A0A948W6W9_UNCEI</name>
<dbReference type="EMBL" id="JAHJDP010000078">
    <property type="protein sequence ID" value="MBU2691974.1"/>
    <property type="molecule type" value="Genomic_DNA"/>
</dbReference>
<dbReference type="Proteomes" id="UP000777784">
    <property type="component" value="Unassembled WGS sequence"/>
</dbReference>
<evidence type="ECO:0000313" key="2">
    <source>
        <dbReference type="Proteomes" id="UP000777784"/>
    </source>
</evidence>
<protein>
    <submittedName>
        <fullName evidence="1">Uncharacterized protein</fullName>
    </submittedName>
</protein>
<evidence type="ECO:0000313" key="1">
    <source>
        <dbReference type="EMBL" id="MBU2691974.1"/>
    </source>
</evidence>
<organism evidence="1 2">
    <name type="scientific">Eiseniibacteriota bacterium</name>
    <dbReference type="NCBI Taxonomy" id="2212470"/>
    <lineage>
        <taxon>Bacteria</taxon>
        <taxon>Candidatus Eiseniibacteriota</taxon>
    </lineage>
</organism>
<sequence>MSIKAIPIPFGELNASQHIEHFNKTLREEALTHFIFLGGVQHDYRLVA</sequence>
<proteinExistence type="predicted"/>
<accession>A0A948W6W9</accession>
<dbReference type="AlphaFoldDB" id="A0A948W6W9"/>
<comment type="caution">
    <text evidence="1">The sequence shown here is derived from an EMBL/GenBank/DDBJ whole genome shotgun (WGS) entry which is preliminary data.</text>
</comment>
<gene>
    <name evidence="1" type="ORF">KJ970_13725</name>
</gene>